<dbReference type="Pfam" id="PF07470">
    <property type="entry name" value="Glyco_hydro_88"/>
    <property type="match status" value="1"/>
</dbReference>
<dbReference type="PANTHER" id="PTHR36845:SF1">
    <property type="entry name" value="HYDROLASE, PUTATIVE (AFU_ORTHOLOGUE AFUA_7G05090)-RELATED"/>
    <property type="match status" value="1"/>
</dbReference>
<organism evidence="3 4">
    <name type="scientific">Sphingobacterium chuzhouense</name>
    <dbReference type="NCBI Taxonomy" id="1742264"/>
    <lineage>
        <taxon>Bacteria</taxon>
        <taxon>Pseudomonadati</taxon>
        <taxon>Bacteroidota</taxon>
        <taxon>Sphingobacteriia</taxon>
        <taxon>Sphingobacteriales</taxon>
        <taxon>Sphingobacteriaceae</taxon>
        <taxon>Sphingobacterium</taxon>
    </lineage>
</organism>
<evidence type="ECO:0000256" key="2">
    <source>
        <dbReference type="ARBA" id="ARBA00038358"/>
    </source>
</evidence>
<evidence type="ECO:0000313" key="3">
    <source>
        <dbReference type="EMBL" id="MBD1420840.1"/>
    </source>
</evidence>
<dbReference type="InterPro" id="IPR012341">
    <property type="entry name" value="6hp_glycosidase-like_sf"/>
</dbReference>
<dbReference type="InterPro" id="IPR008928">
    <property type="entry name" value="6-hairpin_glycosidase_sf"/>
</dbReference>
<proteinExistence type="inferred from homology"/>
<dbReference type="InterPro" id="IPR010905">
    <property type="entry name" value="Glyco_hydro_88"/>
</dbReference>
<dbReference type="InterPro" id="IPR052369">
    <property type="entry name" value="UG_Glycosaminoglycan_Hydrolase"/>
</dbReference>
<sequence>MVLRSIVSTGAQAAPPLDSLEACFHEAQQQLNTLLTKANEIDSLFPRTIDNKGEVVFTNQYEWTSGFFPGSLWYAYEGTRDESLRKEAIKWTEKLQGLKDFKEHHDLGFMVYCSYGNAYRLTKDEKYKDILVQAAHSLSTRFCEKTGVIKSWNAFGSWRGKEKYTFPVIIDNMMNLELLFFASKVTGDTRYRDMAIRHAENTLKNQIRKDYSCFHVVCYDPKNGQVLTQETAQGYADNSTWARGQAWAIYGFTMTYRETKYPRFLEAARKMADYYIDHPNLPADKITFWDFNAYQRGYTPSKRSNANHVRTNYRDASAAAVVASALFELATFTGQHEKKYRTAAIQILESLSNPAYFASHGTNGGFLLKHSVGSIPHGVEIDVPLVYADYYYLEALNRYIQSPTP</sequence>
<keyword evidence="4" id="KW-1185">Reference proteome</keyword>
<keyword evidence="1 3" id="KW-0378">Hydrolase</keyword>
<dbReference type="PANTHER" id="PTHR36845">
    <property type="entry name" value="HYDROLASE, PUTATIVE (AFU_ORTHOLOGUE AFUA_7G05090)-RELATED"/>
    <property type="match status" value="1"/>
</dbReference>
<evidence type="ECO:0000313" key="4">
    <source>
        <dbReference type="Proteomes" id="UP000651112"/>
    </source>
</evidence>
<reference evidence="3 4" key="1">
    <citation type="submission" date="2020-08" db="EMBL/GenBank/DDBJ databases">
        <title>Sphingobacterium sp. DN00404 isolated from aquaculture water.</title>
        <authorList>
            <person name="Zhang M."/>
        </authorList>
    </citation>
    <scope>NUCLEOTIDE SEQUENCE [LARGE SCALE GENOMIC DNA]</scope>
    <source>
        <strain evidence="3 4">KCTC 42746</strain>
    </source>
</reference>
<comment type="similarity">
    <text evidence="2">Belongs to the glycosyl hydrolase 88 family.</text>
</comment>
<dbReference type="Gene3D" id="1.50.10.10">
    <property type="match status" value="1"/>
</dbReference>
<dbReference type="Proteomes" id="UP000651112">
    <property type="component" value="Unassembled WGS sequence"/>
</dbReference>
<accession>A0ABR7XNU2</accession>
<evidence type="ECO:0000256" key="1">
    <source>
        <dbReference type="ARBA" id="ARBA00022801"/>
    </source>
</evidence>
<protein>
    <submittedName>
        <fullName evidence="3">Glycoside hydrolase family 88 protein</fullName>
    </submittedName>
</protein>
<dbReference type="EMBL" id="JACNYL010000001">
    <property type="protein sequence ID" value="MBD1420840.1"/>
    <property type="molecule type" value="Genomic_DNA"/>
</dbReference>
<dbReference type="GO" id="GO:0016787">
    <property type="term" value="F:hydrolase activity"/>
    <property type="evidence" value="ECO:0007669"/>
    <property type="project" value="UniProtKB-KW"/>
</dbReference>
<gene>
    <name evidence="3" type="ORF">H8B21_04555</name>
</gene>
<name>A0ABR7XNU2_9SPHI</name>
<comment type="caution">
    <text evidence="3">The sequence shown here is derived from an EMBL/GenBank/DDBJ whole genome shotgun (WGS) entry which is preliminary data.</text>
</comment>
<dbReference type="SUPFAM" id="SSF48208">
    <property type="entry name" value="Six-hairpin glycosidases"/>
    <property type="match status" value="1"/>
</dbReference>